<feature type="domain" description="MucBP" evidence="3">
    <location>
        <begin position="119"/>
        <end position="193"/>
    </location>
</feature>
<dbReference type="Gene3D" id="3.10.20.320">
    <property type="entry name" value="Putative peptidoglycan bound protein (lpxtg motif)"/>
    <property type="match status" value="2"/>
</dbReference>
<evidence type="ECO:0000259" key="3">
    <source>
        <dbReference type="Pfam" id="PF06458"/>
    </source>
</evidence>
<dbReference type="EMBL" id="WSRS01000163">
    <property type="protein sequence ID" value="MVX59789.1"/>
    <property type="molecule type" value="Genomic_DNA"/>
</dbReference>
<dbReference type="Pfam" id="PF06458">
    <property type="entry name" value="MucBP"/>
    <property type="match status" value="2"/>
</dbReference>
<dbReference type="Proteomes" id="UP000461595">
    <property type="component" value="Unassembled WGS sequence"/>
</dbReference>
<dbReference type="Pfam" id="PF17998">
    <property type="entry name" value="AgI_II_C2"/>
    <property type="match status" value="1"/>
</dbReference>
<keyword evidence="1" id="KW-0677">Repeat</keyword>
<comment type="caution">
    <text evidence="5">The sequence shown here is derived from an EMBL/GenBank/DDBJ whole genome shotgun (WGS) entry which is preliminary data.</text>
</comment>
<reference evidence="5 6" key="1">
    <citation type="submission" date="2019-12" db="EMBL/GenBank/DDBJ databases">
        <title>Microbes associate with the intestines of laboratory mice.</title>
        <authorList>
            <person name="Navarre W."/>
            <person name="Wong E."/>
        </authorList>
    </citation>
    <scope>NUCLEOTIDE SEQUENCE [LARGE SCALE GENOMIC DNA]</scope>
    <source>
        <strain evidence="5 6">NM51_B2-22</strain>
    </source>
</reference>
<dbReference type="InterPro" id="IPR009459">
    <property type="entry name" value="MucBP_dom"/>
</dbReference>
<dbReference type="Gene3D" id="2.60.40.740">
    <property type="match status" value="1"/>
</dbReference>
<feature type="non-terminal residue" evidence="5">
    <location>
        <position position="321"/>
    </location>
</feature>
<dbReference type="RefSeq" id="WP_202056763.1">
    <property type="nucleotide sequence ID" value="NZ_WSRS01000163.1"/>
</dbReference>
<protein>
    <submittedName>
        <fullName evidence="5">Uncharacterized protein</fullName>
    </submittedName>
</protein>
<evidence type="ECO:0000313" key="6">
    <source>
        <dbReference type="Proteomes" id="UP000461595"/>
    </source>
</evidence>
<evidence type="ECO:0000256" key="2">
    <source>
        <dbReference type="SAM" id="MobiDB-lite"/>
    </source>
</evidence>
<sequence>NTFTTLVNTPKGEYKVVSNTPVIYTPGSDYRTYNGNVVVRYFEEGTNVKISPDQIDVEDGKVGSGYDTKDQKQEKIGYDGKTYVLTPKVVGSETGKVVNGTIYVDYFYKLVDETPNKGNVIVHYINEDGQTIKNDVEDTPLSDVETPYDTKDNKPPTITTEDGIEYVLVPEKTLGNEDGKVVEGTTEITYVYKRVTPKPATPTPDDNVIQPKKDVIDPATRKSINGQSVLPNSELNYVLTQNFDQYKGIEASKDSILKSNLYIEDYLDEALDGKSMKVQSIKAANGDDVSQLLEMYHVLSQDALDEKLQAIVKESGISPVG</sequence>
<proteinExistence type="predicted"/>
<feature type="non-terminal residue" evidence="5">
    <location>
        <position position="1"/>
    </location>
</feature>
<dbReference type="NCBIfam" id="TIGR04228">
    <property type="entry name" value="isopep_sspB_C2"/>
    <property type="match status" value="1"/>
</dbReference>
<evidence type="ECO:0000313" key="5">
    <source>
        <dbReference type="EMBL" id="MVX59789.1"/>
    </source>
</evidence>
<accession>A0A7X3G9W7</accession>
<dbReference type="AlphaFoldDB" id="A0A7X3G9W7"/>
<organism evidence="5 6">
    <name type="scientific">Streptococcus danieliae</name>
    <dbReference type="NCBI Taxonomy" id="747656"/>
    <lineage>
        <taxon>Bacteria</taxon>
        <taxon>Bacillati</taxon>
        <taxon>Bacillota</taxon>
        <taxon>Bacilli</taxon>
        <taxon>Lactobacillales</taxon>
        <taxon>Streptococcaceae</taxon>
        <taxon>Streptococcus</taxon>
    </lineage>
</organism>
<feature type="domain" description="MucBP" evidence="3">
    <location>
        <begin position="36"/>
        <end position="109"/>
    </location>
</feature>
<evidence type="ECO:0000259" key="4">
    <source>
        <dbReference type="Pfam" id="PF17998"/>
    </source>
</evidence>
<evidence type="ECO:0000256" key="1">
    <source>
        <dbReference type="ARBA" id="ARBA00022737"/>
    </source>
</evidence>
<feature type="domain" description="Adhesin isopeptide-forming adherence" evidence="4">
    <location>
        <begin position="211"/>
        <end position="296"/>
    </location>
</feature>
<gene>
    <name evidence="5" type="ORF">E5983_09220</name>
</gene>
<name>A0A7X3G9W7_9STRE</name>
<dbReference type="InterPro" id="IPR026345">
    <property type="entry name" value="Adh_isopep-form_adh_dom"/>
</dbReference>
<feature type="region of interest" description="Disordered" evidence="2">
    <location>
        <begin position="133"/>
        <end position="159"/>
    </location>
</feature>